<evidence type="ECO:0000313" key="2">
    <source>
        <dbReference type="Proteomes" id="UP000241736"/>
    </source>
</evidence>
<evidence type="ECO:0000313" key="1">
    <source>
        <dbReference type="EMBL" id="PRH83398.1"/>
    </source>
</evidence>
<dbReference type="AlphaFoldDB" id="A0A2P6MBM2"/>
<dbReference type="RefSeq" id="WP_106989277.1">
    <property type="nucleotide sequence ID" value="NZ_KZ679084.1"/>
</dbReference>
<name>A0A2P6MBM2_9GAMM</name>
<proteinExistence type="predicted"/>
<reference evidence="1 2" key="1">
    <citation type="submission" date="2018-03" db="EMBL/GenBank/DDBJ databases">
        <title>Arenimonas caeni sp. nov., isolated from activated sludge.</title>
        <authorList>
            <person name="Liu H."/>
        </authorList>
    </citation>
    <scope>NUCLEOTIDE SEQUENCE [LARGE SCALE GENOMIC DNA]</scope>
    <source>
        <strain evidence="2">z29</strain>
    </source>
</reference>
<dbReference type="EMBL" id="PVLF01000002">
    <property type="protein sequence ID" value="PRH83398.1"/>
    <property type="molecule type" value="Genomic_DNA"/>
</dbReference>
<organism evidence="1 2">
    <name type="scientific">Arenimonas caeni</name>
    <dbReference type="NCBI Taxonomy" id="2058085"/>
    <lineage>
        <taxon>Bacteria</taxon>
        <taxon>Pseudomonadati</taxon>
        <taxon>Pseudomonadota</taxon>
        <taxon>Gammaproteobacteria</taxon>
        <taxon>Lysobacterales</taxon>
        <taxon>Lysobacteraceae</taxon>
        <taxon>Arenimonas</taxon>
    </lineage>
</organism>
<keyword evidence="2" id="KW-1185">Reference proteome</keyword>
<comment type="caution">
    <text evidence="1">The sequence shown here is derived from an EMBL/GenBank/DDBJ whole genome shotgun (WGS) entry which is preliminary data.</text>
</comment>
<accession>A0A2P6MBM2</accession>
<dbReference type="Proteomes" id="UP000241736">
    <property type="component" value="Unassembled WGS sequence"/>
</dbReference>
<gene>
    <name evidence="1" type="ORF">C6N40_01745</name>
</gene>
<sequence length="262" mass="29833">MPLVISIPAISPAEFRLMRVQAHATPAIESFVTAIFRNARASATSKPYPNTKTWMNALQMAKNRRLLTYEINVAPHEALVERAIETTYREYTADAINARPYQARRRSPNYMANKAIRELGYPVVLELAGERWTFNVPEQPSIAGPGYSYEGVICARDLEWYGPERTVRGATCYQAPAPPAAIEGLESLTPHLPRFDHLRAGAKLRLTFRQEDRYFSAQRKHTDRNKMMALVGRFHCSEDGIWTDDRLVQVYVVPLPLQPQLF</sequence>
<protein>
    <submittedName>
        <fullName evidence="1">Uncharacterized protein</fullName>
    </submittedName>
</protein>